<evidence type="ECO:0000313" key="2">
    <source>
        <dbReference type="Proteomes" id="UP001419910"/>
    </source>
</evidence>
<dbReference type="Proteomes" id="UP001419910">
    <property type="component" value="Unassembled WGS sequence"/>
</dbReference>
<protein>
    <recommendedName>
        <fullName evidence="3">SMODS and SLOG-associating 2TM effector domain-containing protein</fullName>
    </recommendedName>
</protein>
<evidence type="ECO:0000313" key="1">
    <source>
        <dbReference type="EMBL" id="MEN2790578.1"/>
    </source>
</evidence>
<accession>A0ABU9Y457</accession>
<dbReference type="RefSeq" id="WP_343888322.1">
    <property type="nucleotide sequence ID" value="NZ_BAAAEH010000008.1"/>
</dbReference>
<evidence type="ECO:0008006" key="3">
    <source>
        <dbReference type="Google" id="ProtNLM"/>
    </source>
</evidence>
<name>A0ABU9Y457_9SPHN</name>
<comment type="caution">
    <text evidence="1">The sequence shown here is derived from an EMBL/GenBank/DDBJ whole genome shotgun (WGS) entry which is preliminary data.</text>
</comment>
<reference evidence="1 2" key="1">
    <citation type="submission" date="2024-05" db="EMBL/GenBank/DDBJ databases">
        <authorList>
            <person name="Liu Q."/>
            <person name="Xin Y.-H."/>
        </authorList>
    </citation>
    <scope>NUCLEOTIDE SEQUENCE [LARGE SCALE GENOMIC DNA]</scope>
    <source>
        <strain evidence="1 2">CGMCC 1.10181</strain>
    </source>
</reference>
<keyword evidence="2" id="KW-1185">Reference proteome</keyword>
<dbReference type="EMBL" id="JBDIME010000010">
    <property type="protein sequence ID" value="MEN2790578.1"/>
    <property type="molecule type" value="Genomic_DNA"/>
</dbReference>
<sequence length="312" mass="33908">MALPDLLASLRGRRARGSTFEPIALDWKTLAEADFATFVPSLTDALLAFRDQRLAYYNFQRYARGKVTGVRSTLIYLGIIALMATALSSSIRLSGIKLPWWPNAGDHLLSVSLVCYVLMSAMSFWETATAGTQAYFRQLQVIMAIRDLWTQFEFDMIKALRDKLTGATSEEAAKTAIMTLAQTLVAAIDTLAQGELEQFRQEFQKSIASLQATGATGMDSLKQAIKDEVDKNLNDAKKAYATITVTGAVAPVQVILDDAQPFSSQSLSFTLPPVAPGTHRLQLSAKDAAGKVLEGSKYLDLPSGASTQPMAL</sequence>
<gene>
    <name evidence="1" type="ORF">ABC974_13140</name>
</gene>
<organism evidence="1 2">
    <name type="scientific">Sphingomonas oligophenolica</name>
    <dbReference type="NCBI Taxonomy" id="301154"/>
    <lineage>
        <taxon>Bacteria</taxon>
        <taxon>Pseudomonadati</taxon>
        <taxon>Pseudomonadota</taxon>
        <taxon>Alphaproteobacteria</taxon>
        <taxon>Sphingomonadales</taxon>
        <taxon>Sphingomonadaceae</taxon>
        <taxon>Sphingomonas</taxon>
    </lineage>
</organism>
<proteinExistence type="predicted"/>